<evidence type="ECO:0000313" key="4">
    <source>
        <dbReference type="Proteomes" id="UP001160390"/>
    </source>
</evidence>
<dbReference type="Proteomes" id="UP001160390">
    <property type="component" value="Unassembled WGS sequence"/>
</dbReference>
<feature type="compositionally biased region" description="Low complexity" evidence="2">
    <location>
        <begin position="9"/>
        <end position="24"/>
    </location>
</feature>
<organism evidence="3 4">
    <name type="scientific">Clonostachys chloroleuca</name>
    <dbReference type="NCBI Taxonomy" id="1926264"/>
    <lineage>
        <taxon>Eukaryota</taxon>
        <taxon>Fungi</taxon>
        <taxon>Dikarya</taxon>
        <taxon>Ascomycota</taxon>
        <taxon>Pezizomycotina</taxon>
        <taxon>Sordariomycetes</taxon>
        <taxon>Hypocreomycetidae</taxon>
        <taxon>Hypocreales</taxon>
        <taxon>Bionectriaceae</taxon>
        <taxon>Clonostachys</taxon>
    </lineage>
</organism>
<feature type="region of interest" description="Disordered" evidence="2">
    <location>
        <begin position="1"/>
        <end position="25"/>
    </location>
</feature>
<comment type="caution">
    <text evidence="3">The sequence shown here is derived from an EMBL/GenBank/DDBJ whole genome shotgun (WGS) entry which is preliminary data.</text>
</comment>
<evidence type="ECO:0000256" key="2">
    <source>
        <dbReference type="SAM" id="MobiDB-lite"/>
    </source>
</evidence>
<sequence>MAHQNKATQQPQPQPQQQQQQQQPVSTIPILHSIAPAIFTWITDEDLLAPFTPPTDPVDLLKARLREIEAHTEEVRANLLSLFRRECLRIIQEAEAQEAAAEGAAEDGGNTTVHLAPLVSQQEVDDMISNMRRNTGEARDRSRSRVLIQNDIFGQPNMNVLPMRNPREAAVAQIQAVISQGLCDLESYKTKVEELKQQIKSEIDRGTRRQGTDRMDLSF</sequence>
<evidence type="ECO:0000313" key="3">
    <source>
        <dbReference type="EMBL" id="CAI6096902.1"/>
    </source>
</evidence>
<protein>
    <submittedName>
        <fullName evidence="3">Uncharacterized protein</fullName>
    </submittedName>
</protein>
<evidence type="ECO:0000256" key="1">
    <source>
        <dbReference type="SAM" id="Coils"/>
    </source>
</evidence>
<proteinExistence type="predicted"/>
<dbReference type="EMBL" id="CABFNP030001284">
    <property type="protein sequence ID" value="CAI6096902.1"/>
    <property type="molecule type" value="Genomic_DNA"/>
</dbReference>
<gene>
    <name evidence="3" type="ORF">CCHLO57077_00003414</name>
</gene>
<keyword evidence="1" id="KW-0175">Coiled coil</keyword>
<keyword evidence="4" id="KW-1185">Reference proteome</keyword>
<reference evidence="3" key="1">
    <citation type="submission" date="2023-01" db="EMBL/GenBank/DDBJ databases">
        <authorList>
            <person name="Piombo E."/>
        </authorList>
    </citation>
    <scope>NUCLEOTIDE SEQUENCE</scope>
</reference>
<accession>A0AA35Q900</accession>
<dbReference type="AlphaFoldDB" id="A0AA35Q900"/>
<feature type="coiled-coil region" evidence="1">
    <location>
        <begin position="178"/>
        <end position="205"/>
    </location>
</feature>
<name>A0AA35Q900_9HYPO</name>